<keyword evidence="4" id="KW-1133">Transmembrane helix</keyword>
<dbReference type="GO" id="GO:0005778">
    <property type="term" value="C:peroxisomal membrane"/>
    <property type="evidence" value="ECO:0007669"/>
    <property type="project" value="TreeGrafter"/>
</dbReference>
<feature type="compositionally biased region" description="Low complexity" evidence="6">
    <location>
        <begin position="355"/>
        <end position="372"/>
    </location>
</feature>
<proteinExistence type="inferred from homology"/>
<keyword evidence="8" id="KW-1185">Reference proteome</keyword>
<evidence type="ECO:0000313" key="8">
    <source>
        <dbReference type="Proteomes" id="UP000005446"/>
    </source>
</evidence>
<dbReference type="PANTHER" id="PTHR11266">
    <property type="entry name" value="PEROXISOMAL MEMBRANE PROTEIN 2, PXMP2 MPV17"/>
    <property type="match status" value="1"/>
</dbReference>
<accession>H0ENL6</accession>
<evidence type="ECO:0000313" key="7">
    <source>
        <dbReference type="EMBL" id="EHK99898.1"/>
    </source>
</evidence>
<comment type="caution">
    <text evidence="7">The sequence shown here is derived from an EMBL/GenBank/DDBJ whole genome shotgun (WGS) entry which is preliminary data.</text>
</comment>
<evidence type="ECO:0000256" key="2">
    <source>
        <dbReference type="ARBA" id="ARBA00006824"/>
    </source>
</evidence>
<evidence type="ECO:0000256" key="1">
    <source>
        <dbReference type="ARBA" id="ARBA00004141"/>
    </source>
</evidence>
<evidence type="ECO:0000256" key="4">
    <source>
        <dbReference type="ARBA" id="ARBA00022989"/>
    </source>
</evidence>
<dbReference type="PANTHER" id="PTHR11266:SF93">
    <property type="entry name" value="INTEGRAL MEMBRANE PROTEIN 25D9-6"/>
    <property type="match status" value="1"/>
</dbReference>
<comment type="subcellular location">
    <subcellularLocation>
        <location evidence="1">Membrane</location>
        <topology evidence="1">Multi-pass membrane protein</topology>
    </subcellularLocation>
</comment>
<keyword evidence="5" id="KW-0472">Membrane</keyword>
<dbReference type="HOGENOM" id="CLU_488374_0_0_1"/>
<name>H0ENL6_GLAL7</name>
<feature type="region of interest" description="Disordered" evidence="6">
    <location>
        <begin position="355"/>
        <end position="374"/>
    </location>
</feature>
<dbReference type="InterPro" id="IPR007248">
    <property type="entry name" value="Mpv17_PMP22"/>
</dbReference>
<dbReference type="Proteomes" id="UP000005446">
    <property type="component" value="Unassembled WGS sequence"/>
</dbReference>
<comment type="similarity">
    <text evidence="2">Belongs to the peroxisomal membrane protein PXMP2/4 family.</text>
</comment>
<reference evidence="7 8" key="1">
    <citation type="journal article" date="2012" name="Eukaryot. Cell">
        <title>Genome sequence of the fungus Glarea lozoyensis: the first genome sequence of a species from the Helotiaceae family.</title>
        <authorList>
            <person name="Youssar L."/>
            <person name="Gruening B.A."/>
            <person name="Erxleben A."/>
            <person name="Guenther S."/>
            <person name="Huettel W."/>
        </authorList>
    </citation>
    <scope>NUCLEOTIDE SEQUENCE [LARGE SCALE GENOMIC DNA]</scope>
    <source>
        <strain evidence="8">ATCC 74030 / MF5533</strain>
    </source>
</reference>
<evidence type="ECO:0000256" key="3">
    <source>
        <dbReference type="ARBA" id="ARBA00022692"/>
    </source>
</evidence>
<evidence type="ECO:0000256" key="5">
    <source>
        <dbReference type="ARBA" id="ARBA00023136"/>
    </source>
</evidence>
<gene>
    <name evidence="7" type="ORF">M7I_4224</name>
</gene>
<dbReference type="InParanoid" id="H0ENL6"/>
<evidence type="ECO:0000256" key="6">
    <source>
        <dbReference type="SAM" id="MobiDB-lite"/>
    </source>
</evidence>
<organism evidence="7 8">
    <name type="scientific">Glarea lozoyensis (strain ATCC 74030 / MF5533)</name>
    <dbReference type="NCBI Taxonomy" id="1104152"/>
    <lineage>
        <taxon>Eukaryota</taxon>
        <taxon>Fungi</taxon>
        <taxon>Dikarya</taxon>
        <taxon>Ascomycota</taxon>
        <taxon>Pezizomycotina</taxon>
        <taxon>Leotiomycetes</taxon>
        <taxon>Helotiales</taxon>
        <taxon>Helotiaceae</taxon>
        <taxon>Glarea</taxon>
    </lineage>
</organism>
<dbReference type="OrthoDB" id="860at2759"/>
<dbReference type="EMBL" id="AGUE01000104">
    <property type="protein sequence ID" value="EHK99898.1"/>
    <property type="molecule type" value="Genomic_DNA"/>
</dbReference>
<sequence>MSVKFEKETIKQTGGTIPDVSLSQTLKEGASTLKDGKHGLVHNAGVLVTGGKEMEGTKGYLAAYLKQLQTNPLRTKMLTSGTLSALQEILASWIAKDRNKNGHYFTARVPKMAAYGAFISAPLGHVLISILQKLFKGRTSLKAKILQILIAPIQNSVYLVSMAIIAGAKTVHQVHATWKAGFMPVMKLSARDIRTREVRDPTTTQDNQNTMALRWIWFVDGVAKLALIENGGSRQIAIFDGLCLYDPQAGGRLPPNYLGGMGGLPMHPRRRDPYMAANLPPHHHGGLDPRIAAGPLRRMPLQQRTPYYYDEDLDPLDPSLAYMGKPRSVPHPHMHMPYDPYHAYHPPCSCGSHHSNSCSSSKLSSSSSSSSKSDLKTKDLFIRSKIYSVRASYLAESPKFEAELTKLMDKKKEDQIPSRIISLLINYINKESYSNDNVLDEVTLHVVCTTVNCKSAAEYALERLKRFTKEGHEIPVEELCQICVAIFCSEKVEEKLKEWLKTHMKGAGNEALGRRRQALLGGCKKWVELMDKKPEVGTRLEVLLDLRVKDDEGGYRIL</sequence>
<protein>
    <submittedName>
        <fullName evidence="7">Putative PXMP2/4 family protein 4</fullName>
    </submittedName>
</protein>
<dbReference type="AlphaFoldDB" id="H0ENL6"/>
<keyword evidence="3" id="KW-0812">Transmembrane</keyword>